<dbReference type="InterPro" id="IPR052363">
    <property type="entry name" value="LPS_export_LptC"/>
</dbReference>
<evidence type="ECO:0000313" key="6">
    <source>
        <dbReference type="EMBL" id="BAW80989.1"/>
    </source>
</evidence>
<dbReference type="Proteomes" id="UP000243679">
    <property type="component" value="Chromosome"/>
</dbReference>
<evidence type="ECO:0000256" key="4">
    <source>
        <dbReference type="ARBA" id="ARBA00022989"/>
    </source>
</evidence>
<dbReference type="AlphaFoldDB" id="A0A1Q2SPG8"/>
<keyword evidence="3" id="KW-0812">Transmembrane</keyword>
<evidence type="ECO:0000256" key="5">
    <source>
        <dbReference type="ARBA" id="ARBA00023136"/>
    </source>
</evidence>
<evidence type="ECO:0000256" key="2">
    <source>
        <dbReference type="ARBA" id="ARBA00022519"/>
    </source>
</evidence>
<dbReference type="InterPro" id="IPR026265">
    <property type="entry name" value="LptC"/>
</dbReference>
<dbReference type="PANTHER" id="PTHR37481:SF1">
    <property type="entry name" value="LIPOPOLYSACCHARIDE EXPORT SYSTEM PROTEIN LPTC"/>
    <property type="match status" value="1"/>
</dbReference>
<dbReference type="GO" id="GO:0030288">
    <property type="term" value="C:outer membrane-bounded periplasmic space"/>
    <property type="evidence" value="ECO:0007669"/>
    <property type="project" value="TreeGrafter"/>
</dbReference>
<sequence length="218" mass="24749">MLLVTSVNSLWKLKALSKRYWRVIIKSARTWGIVALVLIATLTAWELLREEPTSQPSLNIDSNSRTIDYFMEQFISTVIDQKGLLLYQLSGAYMAHYPDNDTIDITAPHMLFYHQVATPSWDVIAERGLTNSNGDEIYLLGKVIIHQLKDSSQTSHMKILTRDVRVEPAAKYAETQQPATLLDNYGRTDGIGARIYFKEERVEILSQVRGDYAAADKP</sequence>
<keyword evidence="2" id="KW-0997">Cell inner membrane</keyword>
<proteinExistence type="predicted"/>
<dbReference type="PANTHER" id="PTHR37481">
    <property type="entry name" value="LIPOPOLYSACCHARIDE EXPORT SYSTEM PROTEIN LPTC"/>
    <property type="match status" value="1"/>
</dbReference>
<dbReference type="Pfam" id="PF06835">
    <property type="entry name" value="LptC"/>
    <property type="match status" value="1"/>
</dbReference>
<dbReference type="Gene3D" id="2.60.450.10">
    <property type="entry name" value="Lipopolysaccharide (LPS) transport protein A like domain"/>
    <property type="match status" value="1"/>
</dbReference>
<keyword evidence="4" id="KW-1133">Transmembrane helix</keyword>
<name>A0A1Q2SPG8_9GAMM</name>
<dbReference type="NCBIfam" id="TIGR04409">
    <property type="entry name" value="LptC_YrbK"/>
    <property type="match status" value="1"/>
</dbReference>
<accession>A0A1Q2SPG8</accession>
<evidence type="ECO:0000256" key="3">
    <source>
        <dbReference type="ARBA" id="ARBA00022692"/>
    </source>
</evidence>
<keyword evidence="7" id="KW-1185">Reference proteome</keyword>
<dbReference type="KEGG" id="ntt:TAO_1619"/>
<dbReference type="InterPro" id="IPR010664">
    <property type="entry name" value="LipoPS_assembly_LptC-rel"/>
</dbReference>
<gene>
    <name evidence="6" type="ORF">TAO_1619</name>
</gene>
<organism evidence="6 7">
    <name type="scientific">Candidatus Nitrosoglobus terrae</name>
    <dbReference type="NCBI Taxonomy" id="1630141"/>
    <lineage>
        <taxon>Bacteria</taxon>
        <taxon>Pseudomonadati</taxon>
        <taxon>Pseudomonadota</taxon>
        <taxon>Gammaproteobacteria</taxon>
        <taxon>Chromatiales</taxon>
        <taxon>Chromatiaceae</taxon>
        <taxon>Candidatus Nitrosoglobus</taxon>
    </lineage>
</organism>
<dbReference type="GO" id="GO:0015221">
    <property type="term" value="F:lipopolysaccharide transmembrane transporter activity"/>
    <property type="evidence" value="ECO:0007669"/>
    <property type="project" value="InterPro"/>
</dbReference>
<evidence type="ECO:0000256" key="1">
    <source>
        <dbReference type="ARBA" id="ARBA00022475"/>
    </source>
</evidence>
<dbReference type="GO" id="GO:0017089">
    <property type="term" value="F:glycolipid transfer activity"/>
    <property type="evidence" value="ECO:0007669"/>
    <property type="project" value="TreeGrafter"/>
</dbReference>
<dbReference type="EMBL" id="AP014836">
    <property type="protein sequence ID" value="BAW80989.1"/>
    <property type="molecule type" value="Genomic_DNA"/>
</dbReference>
<keyword evidence="5" id="KW-0472">Membrane</keyword>
<protein>
    <submittedName>
        <fullName evidence="6">Hypothetical conserved protein</fullName>
    </submittedName>
</protein>
<reference evidence="6 7" key="1">
    <citation type="journal article" date="2017" name="ISME J.">
        <title>An acid-tolerant ammonia-oxidizing ?-proteobacterium from soil.</title>
        <authorList>
            <person name="Hayatsu M."/>
            <person name="Tago K."/>
            <person name="Uchiyama I."/>
            <person name="Toyoda A."/>
            <person name="Wang Y."/>
            <person name="Shimomura Y."/>
            <person name="Okubo T."/>
            <person name="Kurisu F."/>
            <person name="Hirono Y."/>
            <person name="Nonaka K."/>
            <person name="Akiyama H."/>
            <person name="Itoh T."/>
            <person name="Takami H."/>
        </authorList>
    </citation>
    <scope>NUCLEOTIDE SEQUENCE [LARGE SCALE GENOMIC DNA]</scope>
    <source>
        <strain evidence="6 7">TAO100</strain>
    </source>
</reference>
<evidence type="ECO:0000313" key="7">
    <source>
        <dbReference type="Proteomes" id="UP000243679"/>
    </source>
</evidence>
<keyword evidence="1" id="KW-1003">Cell membrane</keyword>
<dbReference type="GO" id="GO:0005886">
    <property type="term" value="C:plasma membrane"/>
    <property type="evidence" value="ECO:0007669"/>
    <property type="project" value="InterPro"/>
</dbReference>